<dbReference type="EMBL" id="PCMW01000079">
    <property type="protein sequence ID" value="PDS22783.1"/>
    <property type="molecule type" value="Genomic_DNA"/>
</dbReference>
<name>A0A2H3KT26_9FLAO</name>
<reference evidence="2 3" key="1">
    <citation type="submission" date="2017-09" db="EMBL/GenBank/DDBJ databases">
        <title>Whole genomes of Flavobacteriaceae.</title>
        <authorList>
            <person name="Stine C."/>
            <person name="Li C."/>
            <person name="Tadesse D."/>
        </authorList>
    </citation>
    <scope>NUCLEOTIDE SEQUENCE [LARGE SCALE GENOMIC DNA]</scope>
    <source>
        <strain evidence="2 3">ATCC 35036</strain>
    </source>
</reference>
<keyword evidence="1" id="KW-0472">Membrane</keyword>
<sequence length="62" mass="6804">MISDVCQTSFSLAIFSKDPIYFGFDSIKNPLNAIANALISALELGFSLGVFKINILLKTVRH</sequence>
<keyword evidence="1" id="KW-0812">Transmembrane</keyword>
<keyword evidence="1" id="KW-1133">Transmembrane helix</keyword>
<protein>
    <submittedName>
        <fullName evidence="2">Uncharacterized protein</fullName>
    </submittedName>
</protein>
<comment type="caution">
    <text evidence="2">The sequence shown here is derived from an EMBL/GenBank/DDBJ whole genome shotgun (WGS) entry which is preliminary data.</text>
</comment>
<gene>
    <name evidence="2" type="ORF">B0A77_12245</name>
</gene>
<dbReference type="AlphaFoldDB" id="A0A2H3KT26"/>
<dbReference type="Proteomes" id="UP000220828">
    <property type="component" value="Unassembled WGS sequence"/>
</dbReference>
<evidence type="ECO:0000313" key="2">
    <source>
        <dbReference type="EMBL" id="PDS22783.1"/>
    </source>
</evidence>
<evidence type="ECO:0000313" key="3">
    <source>
        <dbReference type="Proteomes" id="UP000220828"/>
    </source>
</evidence>
<accession>A0A2H3KT26</accession>
<proteinExistence type="predicted"/>
<feature type="transmembrane region" description="Helical" evidence="1">
    <location>
        <begin position="33"/>
        <end position="57"/>
    </location>
</feature>
<organism evidence="2 3">
    <name type="scientific">Flavobacterium branchiophilum</name>
    <dbReference type="NCBI Taxonomy" id="55197"/>
    <lineage>
        <taxon>Bacteria</taxon>
        <taxon>Pseudomonadati</taxon>
        <taxon>Bacteroidota</taxon>
        <taxon>Flavobacteriia</taxon>
        <taxon>Flavobacteriales</taxon>
        <taxon>Flavobacteriaceae</taxon>
        <taxon>Flavobacterium</taxon>
    </lineage>
</organism>
<evidence type="ECO:0000256" key="1">
    <source>
        <dbReference type="SAM" id="Phobius"/>
    </source>
</evidence>